<comment type="subcellular location">
    <subcellularLocation>
        <location evidence="1">Membrane</location>
    </subcellularLocation>
</comment>
<dbReference type="SMART" id="SM00591">
    <property type="entry name" value="RWD"/>
    <property type="match status" value="1"/>
</dbReference>
<dbReference type="InterPro" id="IPR006575">
    <property type="entry name" value="RWD_dom"/>
</dbReference>
<keyword evidence="3 6" id="KW-0812">Transmembrane</keyword>
<dbReference type="Proteomes" id="UP000594260">
    <property type="component" value="Unplaced"/>
</dbReference>
<feature type="domain" description="RWD" evidence="7">
    <location>
        <begin position="10"/>
        <end position="112"/>
    </location>
</feature>
<dbReference type="InterPro" id="IPR008853">
    <property type="entry name" value="TMEM9/TMEM9B"/>
</dbReference>
<dbReference type="AlphaFoldDB" id="A0A7M7M8D5"/>
<dbReference type="InterPro" id="IPR016135">
    <property type="entry name" value="UBQ-conjugating_enzyme/RWD"/>
</dbReference>
<accession>A0A7M7M8D5</accession>
<dbReference type="KEGG" id="vde:111248742"/>
<evidence type="ECO:0000256" key="2">
    <source>
        <dbReference type="ARBA" id="ARBA00007264"/>
    </source>
</evidence>
<evidence type="ECO:0000256" key="4">
    <source>
        <dbReference type="ARBA" id="ARBA00022989"/>
    </source>
</evidence>
<sequence length="315" mass="36066">MSSCKAEQEEEAEVLLSIYEGDSLFKQVSPTVYHYRYGEEGSPRAFVAEITWTDDYPNAVPEVNLDLFGNKHLLQEIRDWIREKLLEQAEANIGMPMTYTLFEWLKENSDQLTAEQPDKSTVTEDLFTVSCWAQYEDVRCKCICPNASVVGSQSGSNRKLYIKNVVPQRCNCEGVVMPHVDTDLRDKAAEFCPRCECKYEIRNTMTIRVCVILLICVVALLTLYMAFLRCLEPLLNKRRGGIVKYEEHLNEDVNLGDFGAHDGNISSEGELQLRGATRVRSGSGVLDKVGAQQDRWKRQVQEQRRNIYDKRTMLN</sequence>
<evidence type="ECO:0000313" key="8">
    <source>
        <dbReference type="EnsemblMetazoa" id="XP_022657347"/>
    </source>
</evidence>
<evidence type="ECO:0000256" key="6">
    <source>
        <dbReference type="SAM" id="Phobius"/>
    </source>
</evidence>
<reference evidence="8" key="1">
    <citation type="submission" date="2021-01" db="UniProtKB">
        <authorList>
            <consortium name="EnsemblMetazoa"/>
        </authorList>
    </citation>
    <scope>IDENTIFICATION</scope>
</reference>
<keyword evidence="9" id="KW-1185">Reference proteome</keyword>
<dbReference type="OrthoDB" id="10059035at2759"/>
<dbReference type="GO" id="GO:0005765">
    <property type="term" value="C:lysosomal membrane"/>
    <property type="evidence" value="ECO:0007669"/>
    <property type="project" value="InterPro"/>
</dbReference>
<dbReference type="InParanoid" id="A0A7M7M8D5"/>
<comment type="similarity">
    <text evidence="2">Belongs to the TMEM9 family.</text>
</comment>
<evidence type="ECO:0000313" key="9">
    <source>
        <dbReference type="Proteomes" id="UP000594260"/>
    </source>
</evidence>
<keyword evidence="5 6" id="KW-0472">Membrane</keyword>
<dbReference type="CDD" id="cd23817">
    <property type="entry name" value="RWD-RWDD4"/>
    <property type="match status" value="1"/>
</dbReference>
<dbReference type="SUPFAM" id="SSF54495">
    <property type="entry name" value="UBC-like"/>
    <property type="match status" value="1"/>
</dbReference>
<evidence type="ECO:0000256" key="5">
    <source>
        <dbReference type="ARBA" id="ARBA00023136"/>
    </source>
</evidence>
<evidence type="ECO:0000259" key="7">
    <source>
        <dbReference type="PROSITE" id="PS50908"/>
    </source>
</evidence>
<name>A0A7M7M8D5_VARDE</name>
<protein>
    <recommendedName>
        <fullName evidence="7">RWD domain-containing protein</fullName>
    </recommendedName>
</protein>
<keyword evidence="4 6" id="KW-1133">Transmembrane helix</keyword>
<proteinExistence type="inferred from homology"/>
<dbReference type="PROSITE" id="PS50908">
    <property type="entry name" value="RWD"/>
    <property type="match status" value="1"/>
</dbReference>
<dbReference type="Gene3D" id="3.10.110.10">
    <property type="entry name" value="Ubiquitin Conjugating Enzyme"/>
    <property type="match status" value="1"/>
</dbReference>
<dbReference type="PANTHER" id="PTHR13064:SF6">
    <property type="entry name" value="TRANSMEMBRANE PROTEIN 9"/>
    <property type="match status" value="1"/>
</dbReference>
<organism evidence="8 9">
    <name type="scientific">Varroa destructor</name>
    <name type="common">Honeybee mite</name>
    <dbReference type="NCBI Taxonomy" id="109461"/>
    <lineage>
        <taxon>Eukaryota</taxon>
        <taxon>Metazoa</taxon>
        <taxon>Ecdysozoa</taxon>
        <taxon>Arthropoda</taxon>
        <taxon>Chelicerata</taxon>
        <taxon>Arachnida</taxon>
        <taxon>Acari</taxon>
        <taxon>Parasitiformes</taxon>
        <taxon>Mesostigmata</taxon>
        <taxon>Gamasina</taxon>
        <taxon>Dermanyssoidea</taxon>
        <taxon>Varroidae</taxon>
        <taxon>Varroa</taxon>
    </lineage>
</organism>
<dbReference type="PANTHER" id="PTHR13064">
    <property type="entry name" value="TRANSMEMBRANE PROTEIN 9 FAMILY MEMBER"/>
    <property type="match status" value="1"/>
</dbReference>
<evidence type="ECO:0000256" key="3">
    <source>
        <dbReference type="ARBA" id="ARBA00022692"/>
    </source>
</evidence>
<feature type="transmembrane region" description="Helical" evidence="6">
    <location>
        <begin position="205"/>
        <end position="228"/>
    </location>
</feature>
<evidence type="ECO:0000256" key="1">
    <source>
        <dbReference type="ARBA" id="ARBA00004370"/>
    </source>
</evidence>
<dbReference type="RefSeq" id="XP_022657347.1">
    <property type="nucleotide sequence ID" value="XM_022801612.1"/>
</dbReference>
<dbReference type="EnsemblMetazoa" id="XM_022801612">
    <property type="protein sequence ID" value="XP_022657347"/>
    <property type="gene ID" value="LOC111248742"/>
</dbReference>
<dbReference type="Pfam" id="PF05773">
    <property type="entry name" value="RWD"/>
    <property type="match status" value="1"/>
</dbReference>
<dbReference type="GeneID" id="111248742"/>
<dbReference type="Pfam" id="PF05434">
    <property type="entry name" value="Tmemb_9"/>
    <property type="match status" value="1"/>
</dbReference>